<dbReference type="InterPro" id="IPR011611">
    <property type="entry name" value="PfkB_dom"/>
</dbReference>
<dbReference type="InterPro" id="IPR029056">
    <property type="entry name" value="Ribokinase-like"/>
</dbReference>
<keyword evidence="1 4" id="KW-0808">Transferase</keyword>
<evidence type="ECO:0000313" key="5">
    <source>
        <dbReference type="Proteomes" id="UP000315471"/>
    </source>
</evidence>
<dbReference type="GO" id="GO:0005829">
    <property type="term" value="C:cytosol"/>
    <property type="evidence" value="ECO:0007669"/>
    <property type="project" value="TreeGrafter"/>
</dbReference>
<proteinExistence type="predicted"/>
<accession>A0A5C6DK72</accession>
<reference evidence="4 5" key="1">
    <citation type="submission" date="2019-02" db="EMBL/GenBank/DDBJ databases">
        <title>Deep-cultivation of Planctomycetes and their phenomic and genomic characterization uncovers novel biology.</title>
        <authorList>
            <person name="Wiegand S."/>
            <person name="Jogler M."/>
            <person name="Boedeker C."/>
            <person name="Pinto D."/>
            <person name="Vollmers J."/>
            <person name="Rivas-Marin E."/>
            <person name="Kohn T."/>
            <person name="Peeters S.H."/>
            <person name="Heuer A."/>
            <person name="Rast P."/>
            <person name="Oberbeckmann S."/>
            <person name="Bunk B."/>
            <person name="Jeske O."/>
            <person name="Meyerdierks A."/>
            <person name="Storesund J.E."/>
            <person name="Kallscheuer N."/>
            <person name="Luecker S."/>
            <person name="Lage O.M."/>
            <person name="Pohl T."/>
            <person name="Merkel B.J."/>
            <person name="Hornburger P."/>
            <person name="Mueller R.-W."/>
            <person name="Bruemmer F."/>
            <person name="Labrenz M."/>
            <person name="Spormann A.M."/>
            <person name="Op Den Camp H."/>
            <person name="Overmann J."/>
            <person name="Amann R."/>
            <person name="Jetten M.S.M."/>
            <person name="Mascher T."/>
            <person name="Medema M.H."/>
            <person name="Devos D.P."/>
            <person name="Kaster A.-K."/>
            <person name="Ovreas L."/>
            <person name="Rohde M."/>
            <person name="Galperin M.Y."/>
            <person name="Jogler C."/>
        </authorList>
    </citation>
    <scope>NUCLEOTIDE SEQUENCE [LARGE SCALE GENOMIC DNA]</scope>
    <source>
        <strain evidence="4 5">Q31b</strain>
    </source>
</reference>
<dbReference type="PANTHER" id="PTHR10584">
    <property type="entry name" value="SUGAR KINASE"/>
    <property type="match status" value="1"/>
</dbReference>
<dbReference type="PROSITE" id="PS00584">
    <property type="entry name" value="PFKB_KINASES_2"/>
    <property type="match status" value="1"/>
</dbReference>
<dbReference type="Gene3D" id="3.40.1190.20">
    <property type="match status" value="1"/>
</dbReference>
<evidence type="ECO:0000256" key="2">
    <source>
        <dbReference type="ARBA" id="ARBA00022777"/>
    </source>
</evidence>
<feature type="domain" description="Carbohydrate kinase PfkB" evidence="3">
    <location>
        <begin position="49"/>
        <end position="340"/>
    </location>
</feature>
<dbReference type="Proteomes" id="UP000315471">
    <property type="component" value="Unassembled WGS sequence"/>
</dbReference>
<dbReference type="GO" id="GO:0016301">
    <property type="term" value="F:kinase activity"/>
    <property type="evidence" value="ECO:0007669"/>
    <property type="project" value="UniProtKB-KW"/>
</dbReference>
<name>A0A5C6DK72_9BACT</name>
<gene>
    <name evidence="4" type="primary">ydjH</name>
    <name evidence="4" type="ORF">Q31b_54220</name>
</gene>
<organism evidence="4 5">
    <name type="scientific">Novipirellula aureliae</name>
    <dbReference type="NCBI Taxonomy" id="2527966"/>
    <lineage>
        <taxon>Bacteria</taxon>
        <taxon>Pseudomonadati</taxon>
        <taxon>Planctomycetota</taxon>
        <taxon>Planctomycetia</taxon>
        <taxon>Pirellulales</taxon>
        <taxon>Pirellulaceae</taxon>
        <taxon>Novipirellula</taxon>
    </lineage>
</organism>
<keyword evidence="2 4" id="KW-0418">Kinase</keyword>
<evidence type="ECO:0000313" key="4">
    <source>
        <dbReference type="EMBL" id="TWU35326.1"/>
    </source>
</evidence>
<dbReference type="SUPFAM" id="SSF53613">
    <property type="entry name" value="Ribokinase-like"/>
    <property type="match status" value="1"/>
</dbReference>
<dbReference type="Pfam" id="PF00294">
    <property type="entry name" value="PfkB"/>
    <property type="match status" value="1"/>
</dbReference>
<keyword evidence="5" id="KW-1185">Reference proteome</keyword>
<comment type="caution">
    <text evidence="4">The sequence shown here is derived from an EMBL/GenBank/DDBJ whole genome shotgun (WGS) entry which is preliminary data.</text>
</comment>
<dbReference type="AlphaFoldDB" id="A0A5C6DK72"/>
<dbReference type="EC" id="2.7.1.-" evidence="4"/>
<dbReference type="PANTHER" id="PTHR10584:SF166">
    <property type="entry name" value="RIBOKINASE"/>
    <property type="match status" value="1"/>
</dbReference>
<protein>
    <submittedName>
        <fullName evidence="4">Putative sugar kinase YdjH</fullName>
        <ecNumber evidence="4">2.7.1.-</ecNumber>
    </submittedName>
</protein>
<dbReference type="EMBL" id="SJPY01000010">
    <property type="protein sequence ID" value="TWU35326.1"/>
    <property type="molecule type" value="Genomic_DNA"/>
</dbReference>
<dbReference type="OrthoDB" id="9813569at2"/>
<dbReference type="InterPro" id="IPR002173">
    <property type="entry name" value="Carboh/pur_kinase_PfkB_CS"/>
</dbReference>
<sequence length="352" mass="37236">MGAYAAMKAPTSIYQRSAIDQSAPQLCNRLNVERNKFMNKTDCIVCGSCVVDIFIRPVPLETSIGSGQLLRVNPIELTTGGMVSNASIAFSKLGMRAAAFSLVGDDHWSDVIRSQYCKHEIASEGLLTRSGATTSVTAVMVDHEGQRSFAHCVGAAKQMDKALYMKHLDLFANSRYALIGYYPLMPHLLDDLADVLAAIRSTGCRTAMDAAGDGGGMQPLDRILPHLDVYVPSYAEASHQTGKTDPKAIIDCLRDAGATGLIGVKLGEQGAMLSRSDGEYQRIEAVKPPGEVMDTTGAGDCFYAGLLTGLIRGNSDREAGRLAAATGACCVTAVGATTGLRDYSQTAALAGI</sequence>
<evidence type="ECO:0000259" key="3">
    <source>
        <dbReference type="Pfam" id="PF00294"/>
    </source>
</evidence>
<evidence type="ECO:0000256" key="1">
    <source>
        <dbReference type="ARBA" id="ARBA00022679"/>
    </source>
</evidence>